<reference evidence="3 4" key="2">
    <citation type="journal article" date="2016" name="Genome Announc.">
        <title>Draft Genome Sequence of Erythromycin- and Oxytetracycline-Sensitive Nocardia seriolae Strain U-1 (NBRC 110359).</title>
        <authorList>
            <person name="Imajoh M."/>
            <person name="Sukeda M."/>
            <person name="Shimizu M."/>
            <person name="Yamane J."/>
            <person name="Ohnishi K."/>
            <person name="Oshima S."/>
        </authorList>
    </citation>
    <scope>NUCLEOTIDE SEQUENCE [LARGE SCALE GENOMIC DNA]</scope>
    <source>
        <strain evidence="3 4">U-1</strain>
    </source>
</reference>
<protein>
    <submittedName>
        <fullName evidence="3">Membrane protein</fullName>
    </submittedName>
</protein>
<evidence type="ECO:0000313" key="4">
    <source>
        <dbReference type="Proteomes" id="UP000037179"/>
    </source>
</evidence>
<keyword evidence="1" id="KW-1133">Transmembrane helix</keyword>
<organism evidence="3 4">
    <name type="scientific">Nocardia seriolae</name>
    <dbReference type="NCBI Taxonomy" id="37332"/>
    <lineage>
        <taxon>Bacteria</taxon>
        <taxon>Bacillati</taxon>
        <taxon>Actinomycetota</taxon>
        <taxon>Actinomycetes</taxon>
        <taxon>Mycobacteriales</taxon>
        <taxon>Nocardiaceae</taxon>
        <taxon>Nocardia</taxon>
    </lineage>
</organism>
<dbReference type="InterPro" id="IPR052756">
    <property type="entry name" value="Alkyne_AA_exporter"/>
</dbReference>
<evidence type="ECO:0000256" key="1">
    <source>
        <dbReference type="SAM" id="Phobius"/>
    </source>
</evidence>
<keyword evidence="1" id="KW-0472">Membrane</keyword>
<dbReference type="InterPro" id="IPR037185">
    <property type="entry name" value="EmrE-like"/>
</dbReference>
<feature type="transmembrane region" description="Helical" evidence="1">
    <location>
        <begin position="15"/>
        <end position="35"/>
    </location>
</feature>
<dbReference type="EMBL" id="BBYQ01000134">
    <property type="protein sequence ID" value="GAP31938.1"/>
    <property type="molecule type" value="Genomic_DNA"/>
</dbReference>
<dbReference type="GeneID" id="93369506"/>
<keyword evidence="4" id="KW-1185">Reference proteome</keyword>
<accession>A0ABC9Z313</accession>
<dbReference type="Proteomes" id="UP000037179">
    <property type="component" value="Unassembled WGS sequence"/>
</dbReference>
<evidence type="ECO:0000313" key="5">
    <source>
        <dbReference type="Proteomes" id="UP000180166"/>
    </source>
</evidence>
<dbReference type="Proteomes" id="UP000180166">
    <property type="component" value="Chromosome"/>
</dbReference>
<gene>
    <name evidence="2" type="ORF">NS506_02812</name>
    <name evidence="3" type="ORF">NSK11_contig00134-0007</name>
</gene>
<dbReference type="PANTHER" id="PTHR12715:SF4">
    <property type="entry name" value="EAMA DOMAIN-CONTAINING PROTEIN"/>
    <property type="match status" value="1"/>
</dbReference>
<dbReference type="EMBL" id="CP017839">
    <property type="protein sequence ID" value="APA96872.1"/>
    <property type="molecule type" value="Genomic_DNA"/>
</dbReference>
<dbReference type="KEGG" id="nsr:NS506_02812"/>
<dbReference type="SUPFAM" id="SSF103481">
    <property type="entry name" value="Multidrug resistance efflux transporter EmrE"/>
    <property type="match status" value="1"/>
</dbReference>
<dbReference type="PANTHER" id="PTHR12715">
    <property type="entry name" value="TRANSPORTER, DRUG/METABOLITE EXPORTER FAMILY"/>
    <property type="match status" value="1"/>
</dbReference>
<sequence length="77" mass="7799">MVALNRGERHLDAGTAAMVINIGPVLIALLGGFSLGEGFPPRLMAGIAVSFTGAARTTAGNMGVTTYVVPALVILMS</sequence>
<keyword evidence="1" id="KW-0812">Transmembrane</keyword>
<dbReference type="RefSeq" id="WP_052486766.1">
    <property type="nucleotide sequence ID" value="NZ_AP028459.1"/>
</dbReference>
<reference evidence="4" key="1">
    <citation type="submission" date="2015-07" db="EMBL/GenBank/DDBJ databases">
        <title>Nocardia seriolae U-1 whole genome shotgun sequence.</title>
        <authorList>
            <person name="Imajoh M."/>
            <person name="Fukumoto Y."/>
            <person name="Sukeda M."/>
            <person name="Yamane J."/>
            <person name="Yamasaki K."/>
            <person name="Shimizu M."/>
            <person name="Ohnishi K."/>
            <person name="Oshima S."/>
        </authorList>
    </citation>
    <scope>NUCLEOTIDE SEQUENCE [LARGE SCALE GENOMIC DNA]</scope>
    <source>
        <strain evidence="4">U-1</strain>
    </source>
</reference>
<dbReference type="AlphaFoldDB" id="A0ABC9Z313"/>
<proteinExistence type="predicted"/>
<reference evidence="2 5" key="3">
    <citation type="submission" date="2016-10" db="EMBL/GenBank/DDBJ databases">
        <title>Genome sequence of Nocardia seriolae strain EM150506, isolated from Anguila japonica.</title>
        <authorList>
            <person name="Han H.-J."/>
        </authorList>
    </citation>
    <scope>NUCLEOTIDE SEQUENCE [LARGE SCALE GENOMIC DNA]</scope>
    <source>
        <strain evidence="2 5">EM150506</strain>
    </source>
</reference>
<evidence type="ECO:0000313" key="3">
    <source>
        <dbReference type="EMBL" id="GAP31938.1"/>
    </source>
</evidence>
<name>A0ABC9Z313_9NOCA</name>
<evidence type="ECO:0000313" key="2">
    <source>
        <dbReference type="EMBL" id="APA96872.1"/>
    </source>
</evidence>